<keyword evidence="3" id="KW-1185">Reference proteome</keyword>
<sequence>MGLTIPQLHESRNVVDCFCALQQSNEELVAELKRLKRKTRAKCVRPPGQRRSLKPSLESEPELQPRSQPGHEIGTWTSSFVNGLKAFFWPSH</sequence>
<gene>
    <name evidence="2" type="ORF">QCA50_017934</name>
</gene>
<protein>
    <submittedName>
        <fullName evidence="2">Uncharacterized protein</fullName>
    </submittedName>
</protein>
<dbReference type="AlphaFoldDB" id="A0AAW0FNN1"/>
<reference evidence="2 3" key="1">
    <citation type="submission" date="2022-09" db="EMBL/GenBank/DDBJ databases">
        <authorList>
            <person name="Palmer J.M."/>
        </authorList>
    </citation>
    <scope>NUCLEOTIDE SEQUENCE [LARGE SCALE GENOMIC DNA]</scope>
    <source>
        <strain evidence="2 3">DSM 7382</strain>
    </source>
</reference>
<organism evidence="2 3">
    <name type="scientific">Cerrena zonata</name>
    <dbReference type="NCBI Taxonomy" id="2478898"/>
    <lineage>
        <taxon>Eukaryota</taxon>
        <taxon>Fungi</taxon>
        <taxon>Dikarya</taxon>
        <taxon>Basidiomycota</taxon>
        <taxon>Agaricomycotina</taxon>
        <taxon>Agaricomycetes</taxon>
        <taxon>Polyporales</taxon>
        <taxon>Cerrenaceae</taxon>
        <taxon>Cerrena</taxon>
    </lineage>
</organism>
<dbReference type="Proteomes" id="UP001385951">
    <property type="component" value="Unassembled WGS sequence"/>
</dbReference>
<accession>A0AAW0FNN1</accession>
<feature type="region of interest" description="Disordered" evidence="1">
    <location>
        <begin position="40"/>
        <end position="74"/>
    </location>
</feature>
<dbReference type="EMBL" id="JASBNA010000064">
    <property type="protein sequence ID" value="KAK7678991.1"/>
    <property type="molecule type" value="Genomic_DNA"/>
</dbReference>
<name>A0AAW0FNN1_9APHY</name>
<evidence type="ECO:0000256" key="1">
    <source>
        <dbReference type="SAM" id="MobiDB-lite"/>
    </source>
</evidence>
<evidence type="ECO:0000313" key="2">
    <source>
        <dbReference type="EMBL" id="KAK7678991.1"/>
    </source>
</evidence>
<comment type="caution">
    <text evidence="2">The sequence shown here is derived from an EMBL/GenBank/DDBJ whole genome shotgun (WGS) entry which is preliminary data.</text>
</comment>
<evidence type="ECO:0000313" key="3">
    <source>
        <dbReference type="Proteomes" id="UP001385951"/>
    </source>
</evidence>
<proteinExistence type="predicted"/>